<organism evidence="3 4">
    <name type="scientific">Teladorsagia circumcincta</name>
    <name type="common">Brown stomach worm</name>
    <name type="synonym">Ostertagia circumcincta</name>
    <dbReference type="NCBI Taxonomy" id="45464"/>
    <lineage>
        <taxon>Eukaryota</taxon>
        <taxon>Metazoa</taxon>
        <taxon>Ecdysozoa</taxon>
        <taxon>Nematoda</taxon>
        <taxon>Chromadorea</taxon>
        <taxon>Rhabditida</taxon>
        <taxon>Rhabditina</taxon>
        <taxon>Rhabditomorpha</taxon>
        <taxon>Strongyloidea</taxon>
        <taxon>Trichostrongylidae</taxon>
        <taxon>Teladorsagia</taxon>
    </lineage>
</organism>
<evidence type="ECO:0000313" key="4">
    <source>
        <dbReference type="Proteomes" id="UP000230423"/>
    </source>
</evidence>
<proteinExistence type="predicted"/>
<gene>
    <name evidence="3" type="ORF">TELCIR_14050</name>
</gene>
<name>A0A2G9U234_TELCI</name>
<evidence type="ECO:0000256" key="2">
    <source>
        <dbReference type="SAM" id="Phobius"/>
    </source>
</evidence>
<feature type="transmembrane region" description="Helical" evidence="2">
    <location>
        <begin position="97"/>
        <end position="118"/>
    </location>
</feature>
<dbReference type="SUPFAM" id="SSF103473">
    <property type="entry name" value="MFS general substrate transporter"/>
    <property type="match status" value="1"/>
</dbReference>
<keyword evidence="2" id="KW-0812">Transmembrane</keyword>
<dbReference type="Proteomes" id="UP000230423">
    <property type="component" value="Unassembled WGS sequence"/>
</dbReference>
<evidence type="ECO:0000256" key="1">
    <source>
        <dbReference type="SAM" id="MobiDB-lite"/>
    </source>
</evidence>
<dbReference type="AlphaFoldDB" id="A0A2G9U234"/>
<feature type="region of interest" description="Disordered" evidence="1">
    <location>
        <begin position="129"/>
        <end position="181"/>
    </location>
</feature>
<protein>
    <submittedName>
        <fullName evidence="3">Uncharacterized protein</fullName>
    </submittedName>
</protein>
<keyword evidence="2" id="KW-0472">Membrane</keyword>
<dbReference type="OrthoDB" id="5804960at2759"/>
<dbReference type="Gene3D" id="1.20.1250.20">
    <property type="entry name" value="MFS general substrate transporter like domains"/>
    <property type="match status" value="1"/>
</dbReference>
<accession>A0A2G9U234</accession>
<reference evidence="3 4" key="1">
    <citation type="submission" date="2015-09" db="EMBL/GenBank/DDBJ databases">
        <title>Draft genome of the parasitic nematode Teladorsagia circumcincta isolate WARC Sus (inbred).</title>
        <authorList>
            <person name="Mitreva M."/>
        </authorList>
    </citation>
    <scope>NUCLEOTIDE SEQUENCE [LARGE SCALE GENOMIC DNA]</scope>
    <source>
        <strain evidence="3 4">S</strain>
    </source>
</reference>
<keyword evidence="4" id="KW-1185">Reference proteome</keyword>
<keyword evidence="2" id="KW-1133">Transmembrane helix</keyword>
<feature type="compositionally biased region" description="Polar residues" evidence="1">
    <location>
        <begin position="142"/>
        <end position="158"/>
    </location>
</feature>
<evidence type="ECO:0000313" key="3">
    <source>
        <dbReference type="EMBL" id="PIO64326.1"/>
    </source>
</evidence>
<feature type="transmembrane region" description="Helical" evidence="2">
    <location>
        <begin position="20"/>
        <end position="41"/>
    </location>
</feature>
<dbReference type="EMBL" id="KZ350000">
    <property type="protein sequence ID" value="PIO64326.1"/>
    <property type="molecule type" value="Genomic_DNA"/>
</dbReference>
<dbReference type="InterPro" id="IPR036259">
    <property type="entry name" value="MFS_trans_sf"/>
</dbReference>
<sequence length="181" mass="20425">MYMIDLNGEDMTRNFWLGQYLSAALASIIRVGSMLYFFTYLTAYNSISVSWEPNFLGAAELMPTDVRAKTTALLNIISRLANVLASQMIYFKTIYEPAIMIALMISNIFSFIVTITWLKETKNIKLDESGGGPPNEMALEQAKSNASFNRKLSKSNKVGNVDRREYPTGNDDLLEEGRRTH</sequence>